<proteinExistence type="inferred from homology"/>
<dbReference type="InterPro" id="IPR000456">
    <property type="entry name" value="Ribosomal_bL17"/>
</dbReference>
<dbReference type="InterPro" id="IPR047859">
    <property type="entry name" value="Ribosomal_bL17_CS"/>
</dbReference>
<sequence>MRHGHGLRKLNRTSSHRLAMLRNMMNSLIEHEAIKTTVPKAKELRRVVEPMITLAKEATVANRRLAFDRLRSRDSVVKLFDVLGPRFKARPGGYTRILKMGFRVGDNAPMALVELVDRAEVSEEVSSTEETKA</sequence>
<dbReference type="OrthoDB" id="9809073at2"/>
<evidence type="ECO:0000256" key="3">
    <source>
        <dbReference type="ARBA" id="ARBA00023274"/>
    </source>
</evidence>
<reference evidence="6 7" key="1">
    <citation type="submission" date="2018-07" db="EMBL/GenBank/DDBJ databases">
        <title>Genomic Encyclopedia of Type Strains, Phase IV (KMG-IV): sequencing the most valuable type-strain genomes for metagenomic binning, comparative biology and taxonomic classification.</title>
        <authorList>
            <person name="Goeker M."/>
        </authorList>
    </citation>
    <scope>NUCLEOTIDE SEQUENCE [LARGE SCALE GENOMIC DNA]</scope>
    <source>
        <strain evidence="6 7">DSM 21634</strain>
    </source>
</reference>
<evidence type="ECO:0000256" key="1">
    <source>
        <dbReference type="ARBA" id="ARBA00008777"/>
    </source>
</evidence>
<dbReference type="AlphaFoldDB" id="A0A368XWP4"/>
<name>A0A368XWP4_9BURK</name>
<dbReference type="SUPFAM" id="SSF64263">
    <property type="entry name" value="Prokaryotic ribosomal protein L17"/>
    <property type="match status" value="1"/>
</dbReference>
<accession>A0A368XWP4</accession>
<gene>
    <name evidence="4" type="primary">rplQ</name>
    <name evidence="6" type="ORF">DES41_104288</name>
</gene>
<dbReference type="GO" id="GO:0006412">
    <property type="term" value="P:translation"/>
    <property type="evidence" value="ECO:0007669"/>
    <property type="project" value="UniProtKB-UniRule"/>
</dbReference>
<comment type="similarity">
    <text evidence="1 4 5">Belongs to the bacterial ribosomal protein bL17 family.</text>
</comment>
<evidence type="ECO:0000313" key="6">
    <source>
        <dbReference type="EMBL" id="RCW71468.1"/>
    </source>
</evidence>
<comment type="subunit">
    <text evidence="4">Part of the 50S ribosomal subunit. Contacts protein L32.</text>
</comment>
<evidence type="ECO:0000256" key="5">
    <source>
        <dbReference type="RuleBase" id="RU000660"/>
    </source>
</evidence>
<dbReference type="RefSeq" id="WP_114468692.1">
    <property type="nucleotide sequence ID" value="NZ_QPJK01000004.1"/>
</dbReference>
<dbReference type="Pfam" id="PF01196">
    <property type="entry name" value="Ribosomal_L17"/>
    <property type="match status" value="1"/>
</dbReference>
<dbReference type="NCBIfam" id="TIGR00059">
    <property type="entry name" value="L17"/>
    <property type="match status" value="1"/>
</dbReference>
<dbReference type="EMBL" id="QPJK01000004">
    <property type="protein sequence ID" value="RCW71468.1"/>
    <property type="molecule type" value="Genomic_DNA"/>
</dbReference>
<dbReference type="Proteomes" id="UP000252884">
    <property type="component" value="Unassembled WGS sequence"/>
</dbReference>
<evidence type="ECO:0000313" key="7">
    <source>
        <dbReference type="Proteomes" id="UP000252884"/>
    </source>
</evidence>
<dbReference type="PANTHER" id="PTHR14413">
    <property type="entry name" value="RIBOSOMAL PROTEIN L17"/>
    <property type="match status" value="1"/>
</dbReference>
<organism evidence="6 7">
    <name type="scientific">Pseudorhodoferax soli</name>
    <dbReference type="NCBI Taxonomy" id="545864"/>
    <lineage>
        <taxon>Bacteria</taxon>
        <taxon>Pseudomonadati</taxon>
        <taxon>Pseudomonadota</taxon>
        <taxon>Betaproteobacteria</taxon>
        <taxon>Burkholderiales</taxon>
        <taxon>Comamonadaceae</taxon>
    </lineage>
</organism>
<comment type="caution">
    <text evidence="6">The sequence shown here is derived from an EMBL/GenBank/DDBJ whole genome shotgun (WGS) entry which is preliminary data.</text>
</comment>
<dbReference type="PANTHER" id="PTHR14413:SF16">
    <property type="entry name" value="LARGE RIBOSOMAL SUBUNIT PROTEIN BL17M"/>
    <property type="match status" value="1"/>
</dbReference>
<dbReference type="InterPro" id="IPR036373">
    <property type="entry name" value="Ribosomal_bL17_sf"/>
</dbReference>
<keyword evidence="3 4" id="KW-0687">Ribonucleoprotein</keyword>
<dbReference type="Gene3D" id="3.90.1030.10">
    <property type="entry name" value="Ribosomal protein L17"/>
    <property type="match status" value="1"/>
</dbReference>
<dbReference type="FunFam" id="3.90.1030.10:FF:000001">
    <property type="entry name" value="50S ribosomal protein L17"/>
    <property type="match status" value="1"/>
</dbReference>
<dbReference type="GO" id="GO:0003735">
    <property type="term" value="F:structural constituent of ribosome"/>
    <property type="evidence" value="ECO:0007669"/>
    <property type="project" value="InterPro"/>
</dbReference>
<evidence type="ECO:0000256" key="4">
    <source>
        <dbReference type="HAMAP-Rule" id="MF_01368"/>
    </source>
</evidence>
<keyword evidence="7" id="KW-1185">Reference proteome</keyword>
<keyword evidence="2 4" id="KW-0689">Ribosomal protein</keyword>
<dbReference type="PROSITE" id="PS01167">
    <property type="entry name" value="RIBOSOMAL_L17"/>
    <property type="match status" value="1"/>
</dbReference>
<dbReference type="GO" id="GO:0022625">
    <property type="term" value="C:cytosolic large ribosomal subunit"/>
    <property type="evidence" value="ECO:0007669"/>
    <property type="project" value="TreeGrafter"/>
</dbReference>
<dbReference type="HAMAP" id="MF_01368">
    <property type="entry name" value="Ribosomal_bL17"/>
    <property type="match status" value="1"/>
</dbReference>
<evidence type="ECO:0000256" key="2">
    <source>
        <dbReference type="ARBA" id="ARBA00022980"/>
    </source>
</evidence>
<protein>
    <recommendedName>
        <fullName evidence="4">Large ribosomal subunit protein bL17</fullName>
    </recommendedName>
</protein>